<organism evidence="1">
    <name type="scientific">viral metagenome</name>
    <dbReference type="NCBI Taxonomy" id="1070528"/>
    <lineage>
        <taxon>unclassified sequences</taxon>
        <taxon>metagenomes</taxon>
        <taxon>organismal metagenomes</taxon>
    </lineage>
</organism>
<protein>
    <submittedName>
        <fullName evidence="1">Uncharacterized protein</fullName>
    </submittedName>
</protein>
<name>A0A6C0EHZ2_9ZZZZ</name>
<proteinExistence type="predicted"/>
<dbReference type="EMBL" id="MN738851">
    <property type="protein sequence ID" value="QHT28043.1"/>
    <property type="molecule type" value="Genomic_DNA"/>
</dbReference>
<reference evidence="1" key="1">
    <citation type="journal article" date="2020" name="Nature">
        <title>Giant virus diversity and host interactions through global metagenomics.</title>
        <authorList>
            <person name="Schulz F."/>
            <person name="Roux S."/>
            <person name="Paez-Espino D."/>
            <person name="Jungbluth S."/>
            <person name="Walsh D.A."/>
            <person name="Denef V.J."/>
            <person name="McMahon K.D."/>
            <person name="Konstantinidis K.T."/>
            <person name="Eloe-Fadrosh E.A."/>
            <person name="Kyrpides N.C."/>
            <person name="Woyke T."/>
        </authorList>
    </citation>
    <scope>NUCLEOTIDE SEQUENCE</scope>
    <source>
        <strain evidence="1">GVMAG-M-3300001348-25</strain>
    </source>
</reference>
<accession>A0A6C0EHZ2</accession>
<evidence type="ECO:0000313" key="1">
    <source>
        <dbReference type="EMBL" id="QHT28043.1"/>
    </source>
</evidence>
<dbReference type="AlphaFoldDB" id="A0A6C0EHZ2"/>
<sequence length="35" mass="4094">MVGSIIFMRYLKHSNRKIKNNELVNDCIKRNSPSS</sequence>